<dbReference type="GeneID" id="39598385"/>
<comment type="caution">
    <text evidence="3">The sequence shown here is derived from an EMBL/GenBank/DDBJ whole genome shotgun (WGS) entry which is preliminary data.</text>
</comment>
<name>A0A443HQU4_BYSSP</name>
<feature type="region of interest" description="Disordered" evidence="1">
    <location>
        <begin position="110"/>
        <end position="139"/>
    </location>
</feature>
<feature type="compositionally biased region" description="Basic and acidic residues" evidence="1">
    <location>
        <begin position="130"/>
        <end position="139"/>
    </location>
</feature>
<dbReference type="EMBL" id="RCNU01000008">
    <property type="protein sequence ID" value="RWQ94159.1"/>
    <property type="molecule type" value="Genomic_DNA"/>
</dbReference>
<evidence type="ECO:0000256" key="1">
    <source>
        <dbReference type="SAM" id="MobiDB-lite"/>
    </source>
</evidence>
<dbReference type="AlphaFoldDB" id="A0A443HQU4"/>
<evidence type="ECO:0000256" key="2">
    <source>
        <dbReference type="SAM" id="Phobius"/>
    </source>
</evidence>
<feature type="transmembrane region" description="Helical" evidence="2">
    <location>
        <begin position="60"/>
        <end position="78"/>
    </location>
</feature>
<dbReference type="Proteomes" id="UP000283841">
    <property type="component" value="Unassembled WGS sequence"/>
</dbReference>
<dbReference type="RefSeq" id="XP_028483804.1">
    <property type="nucleotide sequence ID" value="XM_028629108.1"/>
</dbReference>
<keyword evidence="2" id="KW-0472">Membrane</keyword>
<organism evidence="3 4">
    <name type="scientific">Byssochlamys spectabilis</name>
    <name type="common">Paecilomyces variotii</name>
    <dbReference type="NCBI Taxonomy" id="264951"/>
    <lineage>
        <taxon>Eukaryota</taxon>
        <taxon>Fungi</taxon>
        <taxon>Dikarya</taxon>
        <taxon>Ascomycota</taxon>
        <taxon>Pezizomycotina</taxon>
        <taxon>Eurotiomycetes</taxon>
        <taxon>Eurotiomycetidae</taxon>
        <taxon>Eurotiales</taxon>
        <taxon>Thermoascaceae</taxon>
        <taxon>Paecilomyces</taxon>
    </lineage>
</organism>
<keyword evidence="2" id="KW-0812">Transmembrane</keyword>
<gene>
    <name evidence="3" type="ORF">C8Q69DRAFT_446056</name>
</gene>
<keyword evidence="2" id="KW-1133">Transmembrane helix</keyword>
<sequence>MGGLSKRKIDHESREMGAKCAYDKCLMHQIGIPRDAKFVTLYKMDWGLCSTDNINLNRKLCLLAEAVFASILGAYMGIVSKELRMTCPYGDPKIVFDWAGACTHSSLSESQRLIGKNKQPKGSTRQRIPGSDERKTSAI</sequence>
<protein>
    <submittedName>
        <fullName evidence="3">Uncharacterized protein</fullName>
    </submittedName>
</protein>
<keyword evidence="4" id="KW-1185">Reference proteome</keyword>
<dbReference type="VEuPathDB" id="FungiDB:C8Q69DRAFT_446056"/>
<evidence type="ECO:0000313" key="3">
    <source>
        <dbReference type="EMBL" id="RWQ94159.1"/>
    </source>
</evidence>
<evidence type="ECO:0000313" key="4">
    <source>
        <dbReference type="Proteomes" id="UP000283841"/>
    </source>
</evidence>
<reference evidence="3 4" key="1">
    <citation type="journal article" date="2018" name="Front. Microbiol.">
        <title>Genomic and genetic insights into a cosmopolitan fungus, Paecilomyces variotii (Eurotiales).</title>
        <authorList>
            <person name="Urquhart A.S."/>
            <person name="Mondo S.J."/>
            <person name="Makela M.R."/>
            <person name="Hane J.K."/>
            <person name="Wiebenga A."/>
            <person name="He G."/>
            <person name="Mihaltcheva S."/>
            <person name="Pangilinan J."/>
            <person name="Lipzen A."/>
            <person name="Barry K."/>
            <person name="de Vries R.P."/>
            <person name="Grigoriev I.V."/>
            <person name="Idnurm A."/>
        </authorList>
    </citation>
    <scope>NUCLEOTIDE SEQUENCE [LARGE SCALE GENOMIC DNA]</scope>
    <source>
        <strain evidence="3 4">CBS 101075</strain>
    </source>
</reference>
<proteinExistence type="predicted"/>
<accession>A0A443HQU4</accession>